<dbReference type="PROSITE" id="PS50600">
    <property type="entry name" value="ULP_PROTEASE"/>
    <property type="match status" value="1"/>
</dbReference>
<feature type="compositionally biased region" description="Basic and acidic residues" evidence="5">
    <location>
        <begin position="36"/>
        <end position="50"/>
    </location>
</feature>
<evidence type="ECO:0000256" key="3">
    <source>
        <dbReference type="ARBA" id="ARBA00022801"/>
    </source>
</evidence>
<proteinExistence type="inferred from homology"/>
<dbReference type="GO" id="GO:0008234">
    <property type="term" value="F:cysteine-type peptidase activity"/>
    <property type="evidence" value="ECO:0007669"/>
    <property type="project" value="UniProtKB-KW"/>
</dbReference>
<feature type="domain" description="Ubiquitin-like protease family profile" evidence="6">
    <location>
        <begin position="327"/>
        <end position="533"/>
    </location>
</feature>
<organism evidence="7 8">
    <name type="scientific">Diutina rugosa</name>
    <name type="common">Yeast</name>
    <name type="synonym">Candida rugosa</name>
    <dbReference type="NCBI Taxonomy" id="5481"/>
    <lineage>
        <taxon>Eukaryota</taxon>
        <taxon>Fungi</taxon>
        <taxon>Dikarya</taxon>
        <taxon>Ascomycota</taxon>
        <taxon>Saccharomycotina</taxon>
        <taxon>Pichiomycetes</taxon>
        <taxon>Debaryomycetaceae</taxon>
        <taxon>Diutina</taxon>
    </lineage>
</organism>
<dbReference type="Pfam" id="PF02902">
    <property type="entry name" value="Peptidase_C48"/>
    <property type="match status" value="1"/>
</dbReference>
<dbReference type="InterPro" id="IPR003653">
    <property type="entry name" value="Peptidase_C48_C"/>
</dbReference>
<feature type="compositionally biased region" description="Polar residues" evidence="5">
    <location>
        <begin position="733"/>
        <end position="748"/>
    </location>
</feature>
<evidence type="ECO:0000256" key="1">
    <source>
        <dbReference type="ARBA" id="ARBA00005234"/>
    </source>
</evidence>
<feature type="compositionally biased region" description="Low complexity" evidence="5">
    <location>
        <begin position="810"/>
        <end position="822"/>
    </location>
</feature>
<feature type="compositionally biased region" description="Polar residues" evidence="5">
    <location>
        <begin position="872"/>
        <end position="889"/>
    </location>
</feature>
<keyword evidence="4" id="KW-0788">Thiol protease</keyword>
<gene>
    <name evidence="7" type="ORF">DIURU_003338</name>
</gene>
<evidence type="ECO:0000256" key="5">
    <source>
        <dbReference type="SAM" id="MobiDB-lite"/>
    </source>
</evidence>
<evidence type="ECO:0000259" key="6">
    <source>
        <dbReference type="PROSITE" id="PS50600"/>
    </source>
</evidence>
<dbReference type="EMBL" id="SWFT01000105">
    <property type="protein sequence ID" value="KAA8900968.1"/>
    <property type="molecule type" value="Genomic_DNA"/>
</dbReference>
<name>A0A642UKT6_DIURU</name>
<feature type="compositionally biased region" description="Basic and acidic residues" evidence="5">
    <location>
        <begin position="852"/>
        <end position="871"/>
    </location>
</feature>
<dbReference type="Gene3D" id="3.40.395.10">
    <property type="entry name" value="Adenoviral Proteinase, Chain A"/>
    <property type="match status" value="1"/>
</dbReference>
<dbReference type="SUPFAM" id="SSF54001">
    <property type="entry name" value="Cysteine proteinases"/>
    <property type="match status" value="1"/>
</dbReference>
<comment type="similarity">
    <text evidence="1">Belongs to the peptidase C48 family.</text>
</comment>
<dbReference type="Proteomes" id="UP000449547">
    <property type="component" value="Unassembled WGS sequence"/>
</dbReference>
<dbReference type="GO" id="GO:0019783">
    <property type="term" value="F:ubiquitin-like protein peptidase activity"/>
    <property type="evidence" value="ECO:0007669"/>
    <property type="project" value="UniProtKB-ARBA"/>
</dbReference>
<feature type="region of interest" description="Disordered" evidence="5">
    <location>
        <begin position="903"/>
        <end position="922"/>
    </location>
</feature>
<dbReference type="GeneID" id="54781989"/>
<keyword evidence="3" id="KW-0378">Hydrolase</keyword>
<feature type="region of interest" description="Disordered" evidence="5">
    <location>
        <begin position="933"/>
        <end position="957"/>
    </location>
</feature>
<dbReference type="AlphaFoldDB" id="A0A642UKT6"/>
<reference evidence="7 8" key="1">
    <citation type="submission" date="2019-07" db="EMBL/GenBank/DDBJ databases">
        <title>Genome assembly of two rare yeast pathogens: Diutina rugosa and Trichomonascus ciferrii.</title>
        <authorList>
            <person name="Mixao V."/>
            <person name="Saus E."/>
            <person name="Hansen A."/>
            <person name="Lass-Flor C."/>
            <person name="Gabaldon T."/>
        </authorList>
    </citation>
    <scope>NUCLEOTIDE SEQUENCE [LARGE SCALE GENOMIC DNA]</scope>
    <source>
        <strain evidence="7 8">CBS 613</strain>
    </source>
</reference>
<dbReference type="RefSeq" id="XP_034011591.1">
    <property type="nucleotide sequence ID" value="XM_034156089.1"/>
</dbReference>
<comment type="caution">
    <text evidence="7">The sequence shown here is derived from an EMBL/GenBank/DDBJ whole genome shotgun (WGS) entry which is preliminary data.</text>
</comment>
<feature type="compositionally biased region" description="Polar residues" evidence="5">
    <location>
        <begin position="642"/>
        <end position="665"/>
    </location>
</feature>
<evidence type="ECO:0000256" key="2">
    <source>
        <dbReference type="ARBA" id="ARBA00022670"/>
    </source>
</evidence>
<keyword evidence="2" id="KW-0645">Protease</keyword>
<feature type="region of interest" description="Disordered" evidence="5">
    <location>
        <begin position="1"/>
        <end position="50"/>
    </location>
</feature>
<dbReference type="GO" id="GO:0016926">
    <property type="term" value="P:protein desumoylation"/>
    <property type="evidence" value="ECO:0007669"/>
    <property type="project" value="UniProtKB-ARBA"/>
</dbReference>
<feature type="region of interest" description="Disordered" evidence="5">
    <location>
        <begin position="611"/>
        <end position="895"/>
    </location>
</feature>
<feature type="compositionally biased region" description="Polar residues" evidence="5">
    <location>
        <begin position="685"/>
        <end position="696"/>
    </location>
</feature>
<dbReference type="PANTHER" id="PTHR46915">
    <property type="entry name" value="UBIQUITIN-LIKE PROTEASE 4-RELATED"/>
    <property type="match status" value="1"/>
</dbReference>
<dbReference type="PANTHER" id="PTHR46915:SF2">
    <property type="entry name" value="UBIQUITIN-LIKE PROTEASE 4"/>
    <property type="match status" value="1"/>
</dbReference>
<evidence type="ECO:0000256" key="4">
    <source>
        <dbReference type="ARBA" id="ARBA00022807"/>
    </source>
</evidence>
<dbReference type="VEuPathDB" id="FungiDB:DIURU_003338"/>
<feature type="compositionally biased region" description="Basic and acidic residues" evidence="5">
    <location>
        <begin position="834"/>
        <end position="843"/>
    </location>
</feature>
<keyword evidence="8" id="KW-1185">Reference proteome</keyword>
<feature type="compositionally biased region" description="Polar residues" evidence="5">
    <location>
        <begin position="800"/>
        <end position="809"/>
    </location>
</feature>
<evidence type="ECO:0000313" key="8">
    <source>
        <dbReference type="Proteomes" id="UP000449547"/>
    </source>
</evidence>
<dbReference type="GO" id="GO:0006508">
    <property type="term" value="P:proteolysis"/>
    <property type="evidence" value="ECO:0007669"/>
    <property type="project" value="UniProtKB-KW"/>
</dbReference>
<protein>
    <recommendedName>
        <fullName evidence="6">Ubiquitin-like protease family profile domain-containing protein</fullName>
    </recommendedName>
</protein>
<sequence length="957" mass="107554">MSLKDKKFSSIQPPRRSFTNGGVVPRNNLTSPTKITPEDPRKSKDVPIDELNHKESSALFAKSQALNRQVEASNRDVQIREQFKKEKPIKSRVHNGIATKAKSSSKRANRNAKEQALPAIHDMSGLEVDRSAIESLYAYEMKSLQYKGQMIKSTFIKHWFVISKTAPILYFATMDRAISPYIFHRERDVAQILFGENEVIIVLKDREEEDKYVLLTHNSNDTHMREAFKNSSTWASVADTENIVLKDTIDYLKAQCSNERKMTSDHPTRRSARLVILDEVNRSDFVLKKQARQKPATFKPPLSYSFQANDPVSIDVGEDPEKRGKNICVTQQDFNTLYNNEWVNDIIIDFFVSYEIAEAQRQGKLGGGSIYSFNSYFYTKLIQKPDGGGSAPFYNNVKRWLKRMDKEFMTYDSIVIPINESSHWYVCVVRGLPSLLARAKGVALQESNERSSFETPSESPLNVGKAEVFVLDSLNQRHSTISIPLKRLIIDYCEDVHNVTVQKSWIYMKNASVPKQSNFNDCGIHVIFNIRAWLNKTDDVESYWRSGKRGEVAKIFGYEEQKNMRGQLVDALLKLHRAEYGEQHEVDGDEVEQNGADSDIEEIVVEVARTPIISVDGEQSSEPTDSIDANEGSNAVAASPELSGNVTPANENCGQQEETTSLTNKRTTDEDVSTSTEPHQIVKASVQTPISSQTYPSDPIEPPTDDPKSVQIEESDVRFTSQESIEIDPIDCSPTTQSQSRQRETISIQHVVDVDHESSPEPPEVVRDSAMVEGLSTNPRKRRVSASPKDDDVITVAEESANSLNVVQHSQTKTASQSSTSALDRAEISSTPDDVAKVDKPIETRSSGIEETPNRKDSHRASPEGLPRRNQIDSLGASNKFPQTSSIVTQRLRPRHQTCIIVDDDDDDVDINTESDVDTHSVSDINTSVTQLALSHKTADDDEVVEVEEPRKRQRRT</sequence>
<feature type="compositionally biased region" description="Acidic residues" evidence="5">
    <location>
        <begin position="903"/>
        <end position="916"/>
    </location>
</feature>
<evidence type="ECO:0000313" key="7">
    <source>
        <dbReference type="EMBL" id="KAA8900968.1"/>
    </source>
</evidence>
<feature type="compositionally biased region" description="Basic and acidic residues" evidence="5">
    <location>
        <begin position="752"/>
        <end position="767"/>
    </location>
</feature>
<feature type="compositionally biased region" description="Polar residues" evidence="5">
    <location>
        <begin position="9"/>
        <end position="20"/>
    </location>
</feature>
<dbReference type="OrthoDB" id="442460at2759"/>
<dbReference type="InterPro" id="IPR038765">
    <property type="entry name" value="Papain-like_cys_pep_sf"/>
</dbReference>
<accession>A0A642UKT6</accession>